<name>A0AAU8GS68_9VIRU</name>
<evidence type="ECO:0000313" key="1">
    <source>
        <dbReference type="EMBL" id="XCH45233.1"/>
    </source>
</evidence>
<protein>
    <submittedName>
        <fullName evidence="1">Uncharacterized protein</fullName>
    </submittedName>
</protein>
<proteinExistence type="predicted"/>
<organism evidence="1">
    <name type="scientific">Mammaliicoccus phage MSShimriz1</name>
    <dbReference type="NCBI Taxonomy" id="3230127"/>
    <lineage>
        <taxon>Viruses</taxon>
    </lineage>
</organism>
<accession>A0AAU8GS68</accession>
<reference evidence="1" key="1">
    <citation type="submission" date="2024-06" db="EMBL/GenBank/DDBJ databases">
        <authorList>
            <person name="Ashkenazi R."/>
            <person name="Lipszyc R.R."/>
            <person name="Braunstein R."/>
            <person name="Yerushalmy O."/>
            <person name="Alkalay-Oren S."/>
            <person name="Coppenhagn-Glazer S."/>
            <person name="Hazan R."/>
        </authorList>
    </citation>
    <scope>NUCLEOTIDE SEQUENCE</scope>
</reference>
<sequence>MLVKETANAKEVYENIFEQEFDCTLDEGWTVGNHTLYAELYLELSAEGKKIFAMQHAEQYANNLMLMEAEEFINSFSDQYGDLHKVITVSSVQEAVELLRDRFLLLDSYYPAGVHLDVMERVVACGKGKEAVDCISRYLPVEAPASSIDLFIYERLHNFINYYE</sequence>
<dbReference type="EMBL" id="PP931174">
    <property type="protein sequence ID" value="XCH45233.1"/>
    <property type="molecule type" value="Genomic_DNA"/>
</dbReference>